<evidence type="ECO:0000313" key="2">
    <source>
        <dbReference type="EMBL" id="KAA1399678.1"/>
    </source>
</evidence>
<dbReference type="RefSeq" id="WP_149687812.1">
    <property type="nucleotide sequence ID" value="NZ_SDPQ02000001.1"/>
</dbReference>
<organism evidence="2 3">
    <name type="scientific">Aeromicrobium ginsengisoli</name>
    <dbReference type="NCBI Taxonomy" id="363867"/>
    <lineage>
        <taxon>Bacteria</taxon>
        <taxon>Bacillati</taxon>
        <taxon>Actinomycetota</taxon>
        <taxon>Actinomycetes</taxon>
        <taxon>Propionibacteriales</taxon>
        <taxon>Nocardioidaceae</taxon>
        <taxon>Aeromicrobium</taxon>
    </lineage>
</organism>
<dbReference type="EMBL" id="SDPQ02000001">
    <property type="protein sequence ID" value="KAA1399678.1"/>
    <property type="molecule type" value="Genomic_DNA"/>
</dbReference>
<proteinExistence type="predicted"/>
<evidence type="ECO:0000256" key="1">
    <source>
        <dbReference type="SAM" id="SignalP"/>
    </source>
</evidence>
<dbReference type="InterPro" id="IPR023908">
    <property type="entry name" value="xxxLxxG_rpt"/>
</dbReference>
<sequence>MRNPIRTRSAVLAIGVFSLSAAALAPGAYAAGSDDVKVSNTETVQVAMDASGKIDAQRVYEQLVLTGKGKVDVANPISTKGLRNLDGFGGYDVRDGAVRIKTDVDGTKKYRSVSDFTKKLPLDIKVTYTLDGKKMDPKDVVGKSGTLEVRYVVTNVTGTTEDVPYTNGEGKTVTSPQEVVVPMVGTLDTTLPSNFTKVVPDGANAAGDGRGGTMLSFTMTLIPPIGKATAEIGYTAKVKDATIPKADISALPVNPLENVSFKGGAEAYKGGAETGQDLTAGATEINANVLKLRDGASDLVAGILKLQDGANQLSAGGGELNAGAAKLRAEGTSEVAAGASKLQKEGTGKLADGADQLNDGAGALSDGLEQAGSKAPALLGGLKTVADGLAQVDAGLTQLNGQVVPGANQISGGAAALISAIDNQLAPGLDQVTGALDQALAVAANVADPTQKAQLTALLSGAKSGVATVKGGLTGSVKTGLAGIKGGGDAISTGVSGATGDGGSLKKGVAALRKGVDQLQDGGAALADGLGELSAGANKLKAGTGDLKSGADTLDGKATELSDGAKTVDGKMGELTAGSSKLSNGLVELKTGLDTAAEGAPALPEGADRLSKEGTSKVVESGNETAMDFGQRYALLEAGAKRATSAQPYGSPEGATALTAYKFEIAGEDGADAANLKRGLAAIALMVAAGGFAAIRRRGLI</sequence>
<protein>
    <recommendedName>
        <fullName evidence="4">Choice-of-anchor G family protein</fullName>
    </recommendedName>
</protein>
<evidence type="ECO:0000313" key="3">
    <source>
        <dbReference type="Proteomes" id="UP000380867"/>
    </source>
</evidence>
<dbReference type="Proteomes" id="UP000380867">
    <property type="component" value="Unassembled WGS sequence"/>
</dbReference>
<feature type="signal peptide" evidence="1">
    <location>
        <begin position="1"/>
        <end position="30"/>
    </location>
</feature>
<feature type="chain" id="PRO_5024343141" description="Choice-of-anchor G family protein" evidence="1">
    <location>
        <begin position="31"/>
        <end position="701"/>
    </location>
</feature>
<gene>
    <name evidence="2" type="ORF">ESP70_002645</name>
</gene>
<comment type="caution">
    <text evidence="2">The sequence shown here is derived from an EMBL/GenBank/DDBJ whole genome shotgun (WGS) entry which is preliminary data.</text>
</comment>
<evidence type="ECO:0008006" key="4">
    <source>
        <dbReference type="Google" id="ProtNLM"/>
    </source>
</evidence>
<dbReference type="AlphaFoldDB" id="A0A5M4FI89"/>
<reference evidence="2" key="1">
    <citation type="submission" date="2019-09" db="EMBL/GenBank/DDBJ databases">
        <authorList>
            <person name="Li J."/>
        </authorList>
    </citation>
    <scope>NUCLEOTIDE SEQUENCE [LARGE SCALE GENOMIC DNA]</scope>
    <source>
        <strain evidence="2">JCM 14732</strain>
    </source>
</reference>
<name>A0A5M4FI89_9ACTN</name>
<accession>A0A5M4FI89</accession>
<dbReference type="OrthoDB" id="3199549at2"/>
<keyword evidence="3" id="KW-1185">Reference proteome</keyword>
<keyword evidence="1" id="KW-0732">Signal</keyword>
<dbReference type="NCBIfam" id="TIGR03057">
    <property type="entry name" value="xxxLxxG_by_4"/>
    <property type="match status" value="3"/>
</dbReference>